<dbReference type="InterPro" id="IPR008928">
    <property type="entry name" value="6-hairpin_glycosidase_sf"/>
</dbReference>
<dbReference type="HOGENOM" id="CLU_010759_0_0_10"/>
<sequence length="897" mass="99628">MKQRNKKISRRAFIRKGGLAGAGLTLAAQLPVLAGSSSAGKKALPVRALYERGAATVYLKSKNELQYIGMPVGGINAGGMYLSGDGRLWLWDVFNLNQEGINPVDIPWKTSVQGELRKVRSRDGGSYIAPPKAKELRPLDQGFALKLEYEGKEQTRQLREEDWDEVRFEATYPVATITYSSKDIPVQAVLQAYSPFIPLDTDRSGLPVSVFTITIKNAGKHPVKATLAGWLENKAALHTAAVNRLGRKNTTFKEEQITGVYSTLEKTAFGNQQADKSFDYGTLCLAALDRDAVAIADIEAIDNARLFTSTTKVDQAVKAAQQTLTGSVITTVTAAANESATVSYIISWHTPNLMIGDGKVLPEKDRGQYYDNQFKNAKEVASYVAANFKELSGTTLLWRDTWYDATLPYWFLDRTFVNIGNLASTTSHRFKSGRYWAWEGVGACHGNCTHVWHYAQGTGRIFPAMERDNRERVDLGLSLQENGGIWFRGEYEKRPAIDGQAGRVLGCYREHQMSADDGFLKRNWDKIKRATQFIINQDRNKDGMEDTPLENTLDAIWDGEIAWLVGLCIAAVKAGQAMAEEMNDTAFAAVCKDYVQKGSRHMSDQLFNGEYFIHRPDPVKGRKGLGSYNTCHIDQVLGQSWAFQVGLGRVIDQQQTLSALKALWKYNFIKDMGIYAETHTDGRPYALYGESGLVMNTNPKNEPKPFGDGAAWQIGYFNECMTGFEHQVASHMMAEGMTDEALTITKAIHDRYHAFKRNPFNEIECSDHYGRALASYGTFIAACGFEYHGPKGYIRFAPKLNRENFKAPFTAAEGWGSYAQQLKGNKLDAALTVKYGKLSLRQVSVERSTAKEIGKVSVILGDSPVAVTVQTRGAFVDIRFSEKLKIQPGTPLKISIV</sequence>
<dbReference type="GO" id="GO:0005975">
    <property type="term" value="P:carbohydrate metabolic process"/>
    <property type="evidence" value="ECO:0007669"/>
    <property type="project" value="InterPro"/>
</dbReference>
<dbReference type="GO" id="GO:0004553">
    <property type="term" value="F:hydrolase activity, hydrolyzing O-glycosyl compounds"/>
    <property type="evidence" value="ECO:0007669"/>
    <property type="project" value="InterPro"/>
</dbReference>
<dbReference type="STRING" id="929713.NIASO_02420"/>
<dbReference type="Gene3D" id="1.50.10.10">
    <property type="match status" value="1"/>
</dbReference>
<evidence type="ECO:0000259" key="2">
    <source>
        <dbReference type="Pfam" id="PF04685"/>
    </source>
</evidence>
<evidence type="ECO:0000313" key="4">
    <source>
        <dbReference type="EMBL" id="AHF17144.1"/>
    </source>
</evidence>
<proteinExistence type="predicted"/>
<feature type="signal peptide" evidence="1">
    <location>
        <begin position="1"/>
        <end position="27"/>
    </location>
</feature>
<dbReference type="PROSITE" id="PS51318">
    <property type="entry name" value="TAT"/>
    <property type="match status" value="1"/>
</dbReference>
<dbReference type="Pfam" id="PF04685">
    <property type="entry name" value="DUF608"/>
    <property type="match status" value="1"/>
</dbReference>
<dbReference type="Pfam" id="PF12215">
    <property type="entry name" value="Glyco_hydr_116N"/>
    <property type="match status" value="1"/>
</dbReference>
<dbReference type="Proteomes" id="UP000003586">
    <property type="component" value="Chromosome"/>
</dbReference>
<dbReference type="OrthoDB" id="1007311at2"/>
<dbReference type="KEGG" id="nso:NIASO_02420"/>
<gene>
    <name evidence="4" type="ORF">NIASO_02420</name>
</gene>
<dbReference type="SUPFAM" id="SSF48208">
    <property type="entry name" value="Six-hairpin glycosidases"/>
    <property type="match status" value="1"/>
</dbReference>
<accession>W0F6R1</accession>
<dbReference type="PANTHER" id="PTHR12654:SF0">
    <property type="entry name" value="NON-LYSOSOMAL GLUCOSYLCERAMIDASE"/>
    <property type="match status" value="1"/>
</dbReference>
<evidence type="ECO:0000313" key="5">
    <source>
        <dbReference type="Proteomes" id="UP000003586"/>
    </source>
</evidence>
<keyword evidence="5" id="KW-1185">Reference proteome</keyword>
<feature type="domain" description="Glycosyl-hydrolase family 116 catalytic region" evidence="2">
    <location>
        <begin position="498"/>
        <end position="774"/>
    </location>
</feature>
<dbReference type="EMBL" id="CP007035">
    <property type="protein sequence ID" value="AHF17144.1"/>
    <property type="molecule type" value="Genomic_DNA"/>
</dbReference>
<name>W0F6R1_9BACT</name>
<evidence type="ECO:0000256" key="1">
    <source>
        <dbReference type="SAM" id="SignalP"/>
    </source>
</evidence>
<evidence type="ECO:0008006" key="6">
    <source>
        <dbReference type="Google" id="ProtNLM"/>
    </source>
</evidence>
<dbReference type="InterPro" id="IPR006775">
    <property type="entry name" value="GH116_catalytic"/>
</dbReference>
<dbReference type="InterPro" id="IPR024462">
    <property type="entry name" value="GH116_N"/>
</dbReference>
<dbReference type="PANTHER" id="PTHR12654">
    <property type="entry name" value="BILE ACID BETA-GLUCOSIDASE-RELATED"/>
    <property type="match status" value="1"/>
</dbReference>
<dbReference type="AlphaFoldDB" id="W0F6R1"/>
<evidence type="ECO:0000259" key="3">
    <source>
        <dbReference type="Pfam" id="PF12215"/>
    </source>
</evidence>
<feature type="domain" description="Glycosyl-hydrolase family 116 N-terminal" evidence="3">
    <location>
        <begin position="69"/>
        <end position="390"/>
    </location>
</feature>
<protein>
    <recommendedName>
        <fullName evidence="6">Glucosylceramidase</fullName>
    </recommendedName>
</protein>
<dbReference type="RefSeq" id="WP_008583881.1">
    <property type="nucleotide sequence ID" value="NZ_CP007035.1"/>
</dbReference>
<dbReference type="InterPro" id="IPR052566">
    <property type="entry name" value="Non-lysos_glucosylceramidase"/>
</dbReference>
<dbReference type="InterPro" id="IPR012341">
    <property type="entry name" value="6hp_glycosidase-like_sf"/>
</dbReference>
<dbReference type="eggNOG" id="COG4354">
    <property type="taxonomic scope" value="Bacteria"/>
</dbReference>
<feature type="chain" id="PRO_5004788635" description="Glucosylceramidase" evidence="1">
    <location>
        <begin position="28"/>
        <end position="897"/>
    </location>
</feature>
<keyword evidence="1" id="KW-0732">Signal</keyword>
<reference evidence="4 5" key="1">
    <citation type="submission" date="2013-12" db="EMBL/GenBank/DDBJ databases">
        <authorList>
            <consortium name="DOE Joint Genome Institute"/>
            <person name="Eisen J."/>
            <person name="Huntemann M."/>
            <person name="Han J."/>
            <person name="Chen A."/>
            <person name="Kyrpides N."/>
            <person name="Mavromatis K."/>
            <person name="Markowitz V."/>
            <person name="Palaniappan K."/>
            <person name="Ivanova N."/>
            <person name="Schaumberg A."/>
            <person name="Pati A."/>
            <person name="Liolios K."/>
            <person name="Nordberg H.P."/>
            <person name="Cantor M.N."/>
            <person name="Hua S.X."/>
            <person name="Woyke T."/>
        </authorList>
    </citation>
    <scope>NUCLEOTIDE SEQUENCE [LARGE SCALE GENOMIC DNA]</scope>
    <source>
        <strain evidence="5">DSM 19437</strain>
    </source>
</reference>
<organism evidence="4 5">
    <name type="scientific">Niabella soli DSM 19437</name>
    <dbReference type="NCBI Taxonomy" id="929713"/>
    <lineage>
        <taxon>Bacteria</taxon>
        <taxon>Pseudomonadati</taxon>
        <taxon>Bacteroidota</taxon>
        <taxon>Chitinophagia</taxon>
        <taxon>Chitinophagales</taxon>
        <taxon>Chitinophagaceae</taxon>
        <taxon>Niabella</taxon>
    </lineage>
</organism>
<dbReference type="InterPro" id="IPR006311">
    <property type="entry name" value="TAT_signal"/>
</dbReference>